<accession>A0A650CQ21</accession>
<dbReference type="InterPro" id="IPR016166">
    <property type="entry name" value="FAD-bd_PCMH"/>
</dbReference>
<protein>
    <submittedName>
        <fullName evidence="2">FAD-binding protein</fullName>
    </submittedName>
</protein>
<dbReference type="GO" id="GO:0071949">
    <property type="term" value="F:FAD binding"/>
    <property type="evidence" value="ECO:0007669"/>
    <property type="project" value="InterPro"/>
</dbReference>
<dbReference type="Gene3D" id="3.30.465.10">
    <property type="match status" value="1"/>
</dbReference>
<dbReference type="EMBL" id="CP045483">
    <property type="protein sequence ID" value="QGR19577.1"/>
    <property type="molecule type" value="Genomic_DNA"/>
</dbReference>
<gene>
    <name evidence="2" type="ORF">D1868_05950</name>
</gene>
<dbReference type="GO" id="GO:0008720">
    <property type="term" value="F:D-lactate dehydrogenase (NAD+) activity"/>
    <property type="evidence" value="ECO:0007669"/>
    <property type="project" value="TreeGrafter"/>
</dbReference>
<organism evidence="2 3">
    <name type="scientific">Stygiolobus azoricus</name>
    <dbReference type="NCBI Taxonomy" id="41675"/>
    <lineage>
        <taxon>Archaea</taxon>
        <taxon>Thermoproteota</taxon>
        <taxon>Thermoprotei</taxon>
        <taxon>Sulfolobales</taxon>
        <taxon>Sulfolobaceae</taxon>
        <taxon>Stygiolobus</taxon>
    </lineage>
</organism>
<dbReference type="KEGG" id="sazo:D1868_05950"/>
<proteinExistence type="predicted"/>
<dbReference type="PROSITE" id="PS51387">
    <property type="entry name" value="FAD_PCMH"/>
    <property type="match status" value="1"/>
</dbReference>
<dbReference type="PANTHER" id="PTHR11748:SF118">
    <property type="entry name" value="ALKYLDIHYDROXYACETONEPHOSPHATE SYNTHASE (PRECURSOR)"/>
    <property type="match status" value="1"/>
</dbReference>
<dbReference type="Pfam" id="PF01565">
    <property type="entry name" value="FAD_binding_4"/>
    <property type="match status" value="1"/>
</dbReference>
<evidence type="ECO:0000313" key="2">
    <source>
        <dbReference type="EMBL" id="QGR19577.1"/>
    </source>
</evidence>
<keyword evidence="3" id="KW-1185">Reference proteome</keyword>
<dbReference type="Proteomes" id="UP000423396">
    <property type="component" value="Chromosome"/>
</dbReference>
<dbReference type="InterPro" id="IPR036318">
    <property type="entry name" value="FAD-bd_PCMH-like_sf"/>
</dbReference>
<sequence>MGLMIEGILSKYFTVYTQKEVLEKYSIDYGYLSPILSSLRKIPKALIKIRNEEELKTLMDLVNEYNFPIIPRGNGTNTLGETIPIKDDSVIVDTTEFKGFENKGTYIITKPGTEFNDIGIENLPVVPTSFNIATIGGYVAGGSLGFGSLRYGAVWDNVREVTVYTPRGRYTLKGSNVYSVVQAAGTTGIISEIKINALRRPRKVSVARRSFNSLKEAIDKALELIDSAEFISIRNKAMASVIEPYYSWGNWNLIYGINEPDLDTSIPLKEIVTTFAGAYFTVVNKTKVNYASMDITLDELEKLEGIKCLIDAELAKSRNKYFSHTYFLNYTYLPNLNSSKFDLHSFRVNDRVEDDRLKKMISFKKLVDPEDLLNPGKLVTDS</sequence>
<dbReference type="GO" id="GO:0004458">
    <property type="term" value="F:D-lactate dehydrogenase (cytochrome) activity"/>
    <property type="evidence" value="ECO:0007669"/>
    <property type="project" value="TreeGrafter"/>
</dbReference>
<feature type="domain" description="FAD-binding PCMH-type" evidence="1">
    <location>
        <begin position="39"/>
        <end position="200"/>
    </location>
</feature>
<evidence type="ECO:0000259" key="1">
    <source>
        <dbReference type="PROSITE" id="PS51387"/>
    </source>
</evidence>
<dbReference type="InterPro" id="IPR016169">
    <property type="entry name" value="FAD-bd_PCMH_sub2"/>
</dbReference>
<reference evidence="2 3" key="1">
    <citation type="submission" date="2019-10" db="EMBL/GenBank/DDBJ databases">
        <title>Genome Sequences from Six Type Strain Members of the Archaeal Family Sulfolobaceae: Acidianus ambivalens, Acidianus infernus, Metallosphaera prunae, Stygiolobus azoricus, Sulfolobus metallicus, and Sulfurisphaera ohwakuensis.</title>
        <authorList>
            <person name="Counts J.A."/>
            <person name="Kelly R.M."/>
        </authorList>
    </citation>
    <scope>NUCLEOTIDE SEQUENCE [LARGE SCALE GENOMIC DNA]</scope>
    <source>
        <strain evidence="2 3">FC6</strain>
    </source>
</reference>
<dbReference type="PANTHER" id="PTHR11748">
    <property type="entry name" value="D-LACTATE DEHYDROGENASE"/>
    <property type="match status" value="1"/>
</dbReference>
<name>A0A650CQ21_9CREN</name>
<evidence type="ECO:0000313" key="3">
    <source>
        <dbReference type="Proteomes" id="UP000423396"/>
    </source>
</evidence>
<dbReference type="AlphaFoldDB" id="A0A650CQ21"/>
<dbReference type="InterPro" id="IPR006094">
    <property type="entry name" value="Oxid_FAD_bind_N"/>
</dbReference>
<dbReference type="SUPFAM" id="SSF56176">
    <property type="entry name" value="FAD-binding/transporter-associated domain-like"/>
    <property type="match status" value="1"/>
</dbReference>
<dbReference type="GO" id="GO:1903457">
    <property type="term" value="P:lactate catabolic process"/>
    <property type="evidence" value="ECO:0007669"/>
    <property type="project" value="TreeGrafter"/>
</dbReference>
<dbReference type="OrthoDB" id="43828at2157"/>